<evidence type="ECO:0000256" key="1">
    <source>
        <dbReference type="SAM" id="Coils"/>
    </source>
</evidence>
<gene>
    <name evidence="2" type="ORF">XJ32_00965</name>
</gene>
<evidence type="ECO:0000313" key="2">
    <source>
        <dbReference type="EMBL" id="AQQ58902.1"/>
    </source>
</evidence>
<dbReference type="Proteomes" id="UP000188298">
    <property type="component" value="Chromosome"/>
</dbReference>
<accession>A0A1Q2LG50</accession>
<evidence type="ECO:0000313" key="3">
    <source>
        <dbReference type="Proteomes" id="UP000188298"/>
    </source>
</evidence>
<dbReference type="KEGG" id="hbl:XJ32_00965"/>
<feature type="coiled-coil region" evidence="1">
    <location>
        <begin position="46"/>
        <end position="73"/>
    </location>
</feature>
<proteinExistence type="predicted"/>
<dbReference type="RefSeq" id="WP_005217725.1">
    <property type="nucleotide sequence ID" value="NZ_CABKOK010000009.1"/>
</dbReference>
<organism evidence="2 3">
    <name type="scientific">Helicobacter bilis</name>
    <dbReference type="NCBI Taxonomy" id="37372"/>
    <lineage>
        <taxon>Bacteria</taxon>
        <taxon>Pseudomonadati</taxon>
        <taxon>Campylobacterota</taxon>
        <taxon>Epsilonproteobacteria</taxon>
        <taxon>Campylobacterales</taxon>
        <taxon>Helicobacteraceae</taxon>
        <taxon>Helicobacter</taxon>
    </lineage>
</organism>
<protein>
    <submittedName>
        <fullName evidence="2">Uncharacterized protein</fullName>
    </submittedName>
</protein>
<dbReference type="EMBL" id="CP019645">
    <property type="protein sequence ID" value="AQQ58902.1"/>
    <property type="molecule type" value="Genomic_DNA"/>
</dbReference>
<keyword evidence="1" id="KW-0175">Coiled coil</keyword>
<name>A0A1Q2LG50_9HELI</name>
<dbReference type="AlphaFoldDB" id="A0A1Q2LG50"/>
<reference evidence="2 3" key="1">
    <citation type="submission" date="2017-02" db="EMBL/GenBank/DDBJ databases">
        <title>Whole genome sequencing of Helicobacter bilis strain AAQJH.</title>
        <authorList>
            <person name="Conlan S."/>
            <person name="Thomas P.J."/>
            <person name="Mullikin J."/>
            <person name="Palmore T.N."/>
            <person name="Frank K.M."/>
            <person name="Segre J.A."/>
        </authorList>
    </citation>
    <scope>NUCLEOTIDE SEQUENCE [LARGE SCALE GENOMIC DNA]</scope>
    <source>
        <strain evidence="2 3">AAQJH</strain>
    </source>
</reference>
<sequence length="324" mass="38032">MHDSIALKEYLRTHGVDNVVDLGLEELQTEYERIVREGISYYHNLLQEENSEIEFLEAKKRDVIDVLKQAQTTDDIYDILYEFLHTYMPTDLIAFMAEIKMPVPYTRLQKIIAIVHARVQDEVLDKIKSDLESLPPQERETLIAHYESMRNDVLWLEKLHNRYKSSGTLEYLRSTAETKLNIMQTFLSRDLESEYKPFYDNSKEKRTLIAKILEISGIYTKNELFDMKIADLQATYDEIMQQVLQKEREQKLMRRYIELFEDSAGITEDEFKGHCKDMQDSLPDDIIGEIISHFTTRNHFIANKINNVLSGKSMNKAPSAMENE</sequence>